<dbReference type="AlphaFoldDB" id="A0A5L8JS33"/>
<dbReference type="InterPro" id="IPR040026">
    <property type="entry name" value="FliD"/>
</dbReference>
<dbReference type="InterPro" id="IPR010809">
    <property type="entry name" value="FliD_C"/>
</dbReference>
<evidence type="ECO:0000313" key="9">
    <source>
        <dbReference type="EMBL" id="EAK0452524.1"/>
    </source>
</evidence>
<dbReference type="GO" id="GO:0007155">
    <property type="term" value="P:cell adhesion"/>
    <property type="evidence" value="ECO:0007669"/>
    <property type="project" value="InterPro"/>
</dbReference>
<comment type="similarity">
    <text evidence="1 5">Belongs to the FliD family.</text>
</comment>
<comment type="subunit">
    <text evidence="2 5">Homopentamer.</text>
</comment>
<keyword evidence="5" id="KW-0964">Secreted</keyword>
<evidence type="ECO:0000259" key="7">
    <source>
        <dbReference type="Pfam" id="PF07195"/>
    </source>
</evidence>
<dbReference type="PANTHER" id="PTHR30288">
    <property type="entry name" value="FLAGELLAR CAP/ASSEMBLY PROTEIN FLID"/>
    <property type="match status" value="1"/>
</dbReference>
<dbReference type="GO" id="GO:0009424">
    <property type="term" value="C:bacterial-type flagellum hook"/>
    <property type="evidence" value="ECO:0007669"/>
    <property type="project" value="UniProtKB-UniRule"/>
</dbReference>
<evidence type="ECO:0000259" key="6">
    <source>
        <dbReference type="Pfam" id="PF02465"/>
    </source>
</evidence>
<evidence type="ECO:0000313" key="11">
    <source>
        <dbReference type="Proteomes" id="UP000557842"/>
    </source>
</evidence>
<feature type="domain" description="Flagellar hook-associated protein 2 C-terminal" evidence="7">
    <location>
        <begin position="266"/>
        <end position="462"/>
    </location>
</feature>
<evidence type="ECO:0000256" key="2">
    <source>
        <dbReference type="ARBA" id="ARBA00011255"/>
    </source>
</evidence>
<feature type="domain" description="Flagellar hook-associated protein 2 N-terminal" evidence="6">
    <location>
        <begin position="21"/>
        <end position="111"/>
    </location>
</feature>
<dbReference type="EMBL" id="AACCXM010000003">
    <property type="protein sequence ID" value="EAK0468801.1"/>
    <property type="molecule type" value="Genomic_DNA"/>
</dbReference>
<keyword evidence="10" id="KW-0966">Cell projection</keyword>
<dbReference type="NCBIfam" id="NF009400">
    <property type="entry name" value="PRK12765.1"/>
    <property type="match status" value="1"/>
</dbReference>
<reference evidence="10 11" key="1">
    <citation type="submission" date="2018-05" db="EMBL/GenBank/DDBJ databases">
        <authorList>
            <consortium name="PulseNet: The National Subtyping Network for Foodborne Disease Surveillance"/>
            <person name="Tarr C.L."/>
            <person name="Trees E."/>
            <person name="Katz L.S."/>
            <person name="Carleton-Romer H.A."/>
            <person name="Stroika S."/>
            <person name="Kucerova Z."/>
            <person name="Roache K.F."/>
            <person name="Sabol A.L."/>
            <person name="Besser J."/>
            <person name="Gerner-Smidt P."/>
        </authorList>
    </citation>
    <scope>NUCLEOTIDE SEQUENCE</scope>
    <source>
        <strain evidence="9">2014D-0197</strain>
        <strain evidence="8 11">2016D-0221</strain>
        <strain evidence="10">D4313</strain>
    </source>
</reference>
<evidence type="ECO:0000256" key="3">
    <source>
        <dbReference type="ARBA" id="ARBA00023054"/>
    </source>
</evidence>
<name>A0A5L8JS33_CAMFE</name>
<organism evidence="10">
    <name type="scientific">Campylobacter fetus</name>
    <dbReference type="NCBI Taxonomy" id="196"/>
    <lineage>
        <taxon>Bacteria</taxon>
        <taxon>Pseudomonadati</taxon>
        <taxon>Campylobacterota</taxon>
        <taxon>Epsilonproteobacteria</taxon>
        <taxon>Campylobacterales</taxon>
        <taxon>Campylobacteraceae</taxon>
        <taxon>Campylobacter</taxon>
    </lineage>
</organism>
<evidence type="ECO:0000313" key="8">
    <source>
        <dbReference type="EMBL" id="EAI5408207.1"/>
    </source>
</evidence>
<dbReference type="EMBL" id="AACCXK010000003">
    <property type="protein sequence ID" value="EAK0452524.1"/>
    <property type="molecule type" value="Genomic_DNA"/>
</dbReference>
<protein>
    <recommendedName>
        <fullName evidence="5">Flagellar hook-associated protein 2</fullName>
        <shortName evidence="5">HAP2</shortName>
    </recommendedName>
    <alternativeName>
        <fullName evidence="5">Flagellar cap protein</fullName>
    </alternativeName>
</protein>
<keyword evidence="10" id="KW-0282">Flagellum</keyword>
<dbReference type="GO" id="GO:0071973">
    <property type="term" value="P:bacterial-type flagellum-dependent cell motility"/>
    <property type="evidence" value="ECO:0007669"/>
    <property type="project" value="TreeGrafter"/>
</dbReference>
<sequence length="607" mass="65609">MAINTEKSQLGLGSGNVLSWDILDKLKSVDTKNLVSTIDAKIQTNLTQQKDLTAIKTLLSNFKSNVSSLTDDTSYLKRSVSSSGSGSATVDASTGVNEQTMKIKVSQLASQDVYQSKKFELKNESVLSPGSAETSFKLSIGSDSYEIEINASTTLEDIANKINEATDGKIQAKVLNVGGENPYSLVIQSKDSGKDNEISFSYVQDSAGSIDNSKNLMKSLGFMFKDPSTTSPGEKLTMMTEDEIKDAALTDKTIDTSNLASRLQTAQNAIFEYNGIEITRDTNSISDLITGVTIKLNKVDKEGESSNFDIKQNTEGIVQDVEGLVNSYNNLMNNLSVATSYNSETGASGTFQGVSEITQIKSKINQIINGVSKDGKSIQDFGLSLSSDGLLKLEASKLKDALSNNFDNFKNFFSSKTEYTNVSTTGTKAVEAGELQGSLTINGKNIDIKTDSANNSNQNAKDILKAITSAGIDNIAVTIDKDGKLVIKGSGGENLEIKGDSTFLEKLGLKETELKGSSEVTGGFFKQLKDTLDSFIGTKGSLVTYEESLVSNNKQLTKEKTNNEESITKKYETMAEKWVQYDSMIAKIEQQFSTLKTMINAQLNSKS</sequence>
<dbReference type="InterPro" id="IPR003481">
    <property type="entry name" value="FliD_N"/>
</dbReference>
<dbReference type="Pfam" id="PF02465">
    <property type="entry name" value="FliD_N"/>
    <property type="match status" value="1"/>
</dbReference>
<accession>A0A5L8JS33</accession>
<dbReference type="GO" id="GO:0005576">
    <property type="term" value="C:extracellular region"/>
    <property type="evidence" value="ECO:0007669"/>
    <property type="project" value="UniProtKB-SubCell"/>
</dbReference>
<comment type="function">
    <text evidence="5">Required for morphogenesis and for the elongation of the flagellar filament by facilitating polymerization of the flagellin monomers at the tip of growing filament. Forms a capping structure, which prevents flagellin subunits (transported through the central channel of the flagellum) from leaking out without polymerization at the distal end.</text>
</comment>
<dbReference type="PANTHER" id="PTHR30288:SF0">
    <property type="entry name" value="FLAGELLAR HOOK-ASSOCIATED PROTEIN 2"/>
    <property type="match status" value="1"/>
</dbReference>
<evidence type="ECO:0000256" key="1">
    <source>
        <dbReference type="ARBA" id="ARBA00009764"/>
    </source>
</evidence>
<proteinExistence type="inferred from homology"/>
<keyword evidence="10" id="KW-0969">Cilium</keyword>
<keyword evidence="4 5" id="KW-0975">Bacterial flagellum</keyword>
<evidence type="ECO:0000256" key="4">
    <source>
        <dbReference type="ARBA" id="ARBA00023143"/>
    </source>
</evidence>
<dbReference type="Pfam" id="PF07195">
    <property type="entry name" value="FliD_C"/>
    <property type="match status" value="1"/>
</dbReference>
<dbReference type="EMBL" id="AABQDW010000009">
    <property type="protein sequence ID" value="EAI5408207.1"/>
    <property type="molecule type" value="Genomic_DNA"/>
</dbReference>
<evidence type="ECO:0000313" key="10">
    <source>
        <dbReference type="EMBL" id="EAK0468801.1"/>
    </source>
</evidence>
<keyword evidence="3" id="KW-0175">Coiled coil</keyword>
<evidence type="ECO:0000256" key="5">
    <source>
        <dbReference type="RuleBase" id="RU362066"/>
    </source>
</evidence>
<gene>
    <name evidence="10" type="primary">fliD</name>
    <name evidence="9" type="ORF">AAH17_02450</name>
    <name evidence="10" type="ORF">AAH24_05405</name>
    <name evidence="8" type="ORF">BVH53_05785</name>
</gene>
<comment type="caution">
    <text evidence="10">The sequence shown here is derived from an EMBL/GenBank/DDBJ whole genome shotgun (WGS) entry which is preliminary data.</text>
</comment>
<comment type="subcellular location">
    <subcellularLocation>
        <location evidence="5">Secreted</location>
    </subcellularLocation>
    <subcellularLocation>
        <location evidence="5">Bacterial flagellum</location>
    </subcellularLocation>
</comment>
<dbReference type="Proteomes" id="UP000557842">
    <property type="component" value="Unassembled WGS sequence"/>
</dbReference>
<dbReference type="GO" id="GO:0009421">
    <property type="term" value="C:bacterial-type flagellum filament cap"/>
    <property type="evidence" value="ECO:0007669"/>
    <property type="project" value="InterPro"/>
</dbReference>
<dbReference type="RefSeq" id="WP_065843729.1">
    <property type="nucleotide sequence ID" value="NZ_AABUZP020000066.1"/>
</dbReference>